<organism evidence="2 3">
    <name type="scientific">Brassica napus</name>
    <name type="common">Rape</name>
    <dbReference type="NCBI Taxonomy" id="3708"/>
    <lineage>
        <taxon>Eukaryota</taxon>
        <taxon>Viridiplantae</taxon>
        <taxon>Streptophyta</taxon>
        <taxon>Embryophyta</taxon>
        <taxon>Tracheophyta</taxon>
        <taxon>Spermatophyta</taxon>
        <taxon>Magnoliopsida</taxon>
        <taxon>eudicotyledons</taxon>
        <taxon>Gunneridae</taxon>
        <taxon>Pentapetalae</taxon>
        <taxon>rosids</taxon>
        <taxon>malvids</taxon>
        <taxon>Brassicales</taxon>
        <taxon>Brassicaceae</taxon>
        <taxon>Brassiceae</taxon>
        <taxon>Brassica</taxon>
    </lineage>
</organism>
<dbReference type="Proteomes" id="UP001295469">
    <property type="component" value="Chromosome C03"/>
</dbReference>
<dbReference type="Proteomes" id="UP000028999">
    <property type="component" value="Unassembled WGS sequence"/>
</dbReference>
<protein>
    <submittedName>
        <fullName evidence="1">(rape) hypothetical protein</fullName>
    </submittedName>
    <submittedName>
        <fullName evidence="2">BnaCnng57980D protein</fullName>
    </submittedName>
</protein>
<name>A0A078JL14_BRANA</name>
<accession>A0A078JL14</accession>
<reference evidence="1" key="3">
    <citation type="submission" date="2021-01" db="EMBL/GenBank/DDBJ databases">
        <authorList>
            <consortium name="Genoscope - CEA"/>
            <person name="William W."/>
        </authorList>
    </citation>
    <scope>NUCLEOTIDE SEQUENCE</scope>
</reference>
<keyword evidence="3" id="KW-1185">Reference proteome</keyword>
<dbReference type="EMBL" id="LK036969">
    <property type="protein sequence ID" value="CDY68198.1"/>
    <property type="molecule type" value="Genomic_DNA"/>
</dbReference>
<dbReference type="Gramene" id="CDY68198">
    <property type="protein sequence ID" value="CDY68198"/>
    <property type="gene ID" value="GSBRNA2T00070069001"/>
</dbReference>
<sequence>MIRTRTYTQIPIFNNDLHNLISEILHGQLDDKHWSLKPTNEPVANKKKRTLVSEENDCMKKEIPAKSTTTMTMLTLFFTCGDDGFWHALMEAMKTLTAKVGSMDTVITEKMLTAVDTKTDAKVNARVGQTELHMTSAMLMFHKRSMKDPSPYSLIYHGFDPFSSMVYKCFTIYIF</sequence>
<evidence type="ECO:0000313" key="2">
    <source>
        <dbReference type="EMBL" id="CDY68198.1"/>
    </source>
</evidence>
<reference evidence="2 3" key="1">
    <citation type="journal article" date="2014" name="Science">
        <title>Plant genetics. Early allopolyploid evolution in the post-Neolithic Brassica napus oilseed genome.</title>
        <authorList>
            <person name="Chalhoub B."/>
            <person name="Denoeud F."/>
            <person name="Liu S."/>
            <person name="Parkin I.A."/>
            <person name="Tang H."/>
            <person name="Wang X."/>
            <person name="Chiquet J."/>
            <person name="Belcram H."/>
            <person name="Tong C."/>
            <person name="Samans B."/>
            <person name="Correa M."/>
            <person name="Da Silva C."/>
            <person name="Just J."/>
            <person name="Falentin C."/>
            <person name="Koh C.S."/>
            <person name="Le Clainche I."/>
            <person name="Bernard M."/>
            <person name="Bento P."/>
            <person name="Noel B."/>
            <person name="Labadie K."/>
            <person name="Alberti A."/>
            <person name="Charles M."/>
            <person name="Arnaud D."/>
            <person name="Guo H."/>
            <person name="Daviaud C."/>
            <person name="Alamery S."/>
            <person name="Jabbari K."/>
            <person name="Zhao M."/>
            <person name="Edger P.P."/>
            <person name="Chelaifa H."/>
            <person name="Tack D."/>
            <person name="Lassalle G."/>
            <person name="Mestiri I."/>
            <person name="Schnel N."/>
            <person name="Le Paslier M.C."/>
            <person name="Fan G."/>
            <person name="Renault V."/>
            <person name="Bayer P.E."/>
            <person name="Golicz A.A."/>
            <person name="Manoli S."/>
            <person name="Lee T.H."/>
            <person name="Thi V.H."/>
            <person name="Chalabi S."/>
            <person name="Hu Q."/>
            <person name="Fan C."/>
            <person name="Tollenaere R."/>
            <person name="Lu Y."/>
            <person name="Battail C."/>
            <person name="Shen J."/>
            <person name="Sidebottom C.H."/>
            <person name="Wang X."/>
            <person name="Canaguier A."/>
            <person name="Chauveau A."/>
            <person name="Berard A."/>
            <person name="Deniot G."/>
            <person name="Guan M."/>
            <person name="Liu Z."/>
            <person name="Sun F."/>
            <person name="Lim Y.P."/>
            <person name="Lyons E."/>
            <person name="Town C.D."/>
            <person name="Bancroft I."/>
            <person name="Wang X."/>
            <person name="Meng J."/>
            <person name="Ma J."/>
            <person name="Pires J.C."/>
            <person name="King G.J."/>
            <person name="Brunel D."/>
            <person name="Delourme R."/>
            <person name="Renard M."/>
            <person name="Aury J.M."/>
            <person name="Adams K.L."/>
            <person name="Batley J."/>
            <person name="Snowdon R.J."/>
            <person name="Tost J."/>
            <person name="Edwards D."/>
            <person name="Zhou Y."/>
            <person name="Hua W."/>
            <person name="Sharpe A.G."/>
            <person name="Paterson A.H."/>
            <person name="Guan C."/>
            <person name="Wincker P."/>
        </authorList>
    </citation>
    <scope>NUCLEOTIDE SEQUENCE [LARGE SCALE GENOMIC DNA]</scope>
    <source>
        <strain evidence="3">cv. Darmor-bzh</strain>
    </source>
</reference>
<reference evidence="2" key="2">
    <citation type="submission" date="2014-06" db="EMBL/GenBank/DDBJ databases">
        <authorList>
            <person name="Genoscope - CEA"/>
        </authorList>
    </citation>
    <scope>NUCLEOTIDE SEQUENCE</scope>
</reference>
<evidence type="ECO:0000313" key="1">
    <source>
        <dbReference type="EMBL" id="CAF1708330.1"/>
    </source>
</evidence>
<gene>
    <name evidence="2" type="primary">BnaCnng57980D</name>
    <name evidence="1" type="ORF">DARMORV10_C03P68120.1</name>
    <name evidence="2" type="ORF">GSBRNA2T00070069001</name>
</gene>
<proteinExistence type="predicted"/>
<dbReference type="PaxDb" id="3708-A0A078JL14"/>
<dbReference type="AlphaFoldDB" id="A0A078JL14"/>
<dbReference type="EMBL" id="HG994367">
    <property type="protein sequence ID" value="CAF1708330.1"/>
    <property type="molecule type" value="Genomic_DNA"/>
</dbReference>
<evidence type="ECO:0000313" key="3">
    <source>
        <dbReference type="Proteomes" id="UP000028999"/>
    </source>
</evidence>